<proteinExistence type="predicted"/>
<protein>
    <submittedName>
        <fullName evidence="1">Uncharacterized protein</fullName>
    </submittedName>
</protein>
<evidence type="ECO:0000313" key="1">
    <source>
        <dbReference type="EMBL" id="CAA7267148.1"/>
    </source>
</evidence>
<dbReference type="Proteomes" id="UP000467700">
    <property type="component" value="Unassembled WGS sequence"/>
</dbReference>
<keyword evidence="2" id="KW-1185">Reference proteome</keyword>
<comment type="caution">
    <text evidence="1">The sequence shown here is derived from an EMBL/GenBank/DDBJ whole genome shotgun (WGS) entry which is preliminary data.</text>
</comment>
<reference evidence="1 2" key="1">
    <citation type="submission" date="2020-01" db="EMBL/GenBank/DDBJ databases">
        <authorList>
            <person name="Gupta K D."/>
        </authorList>
    </citation>
    <scope>NUCLEOTIDE SEQUENCE [LARGE SCALE GENOMIC DNA]</scope>
</reference>
<organism evidence="1 2">
    <name type="scientific">Cyclocybe aegerita</name>
    <name type="common">Black poplar mushroom</name>
    <name type="synonym">Agrocybe aegerita</name>
    <dbReference type="NCBI Taxonomy" id="1973307"/>
    <lineage>
        <taxon>Eukaryota</taxon>
        <taxon>Fungi</taxon>
        <taxon>Dikarya</taxon>
        <taxon>Basidiomycota</taxon>
        <taxon>Agaricomycotina</taxon>
        <taxon>Agaricomycetes</taxon>
        <taxon>Agaricomycetidae</taxon>
        <taxon>Agaricales</taxon>
        <taxon>Agaricineae</taxon>
        <taxon>Bolbitiaceae</taxon>
        <taxon>Cyclocybe</taxon>
    </lineage>
</organism>
<dbReference type="EMBL" id="CACVBS010000057">
    <property type="protein sequence ID" value="CAA7267148.1"/>
    <property type="molecule type" value="Genomic_DNA"/>
</dbReference>
<evidence type="ECO:0000313" key="2">
    <source>
        <dbReference type="Proteomes" id="UP000467700"/>
    </source>
</evidence>
<sequence length="133" mass="14979">MQVLIRAKQKAKCFRDDTDDHKRVSSASLLKISFSFMSFMRTLFATVVSLRSLIGAPETHDIVAVLDSEATGISFSAFKTPVAPYAGGHYYHLLTLSMASHTLFAELQYWFNGLNWSAIPHNQRTGWLYGMSR</sequence>
<accession>A0A8S0W8V9</accession>
<dbReference type="AlphaFoldDB" id="A0A8S0W8V9"/>
<name>A0A8S0W8V9_CYCAE</name>
<gene>
    <name evidence="1" type="ORF">AAE3_LOCUS9110</name>
</gene>